<accession>A0A1N7IAY5</accession>
<dbReference type="EMBL" id="FTNZ01000003">
    <property type="protein sequence ID" value="SIS34256.1"/>
    <property type="molecule type" value="Genomic_DNA"/>
</dbReference>
<dbReference type="EMBL" id="CP033926">
    <property type="protein sequence ID" value="AZB01270.1"/>
    <property type="molecule type" value="Genomic_DNA"/>
</dbReference>
<evidence type="ECO:0000313" key="3">
    <source>
        <dbReference type="Proteomes" id="UP000186106"/>
    </source>
</evidence>
<dbReference type="Proteomes" id="UP000186106">
    <property type="component" value="Unassembled WGS sequence"/>
</dbReference>
<evidence type="ECO:0000313" key="1">
    <source>
        <dbReference type="EMBL" id="AZB01270.1"/>
    </source>
</evidence>
<name>A0A1N7IAY5_9FLAO</name>
<protein>
    <submittedName>
        <fullName evidence="2">Uncharacterized protein</fullName>
    </submittedName>
</protein>
<dbReference type="AlphaFoldDB" id="A0A1N7IAY5"/>
<reference evidence="1 4" key="2">
    <citation type="submission" date="2018-11" db="EMBL/GenBank/DDBJ databases">
        <title>Proposal to divide the Flavobacteriaceae and reorganize its genera based on Amino Acid Identity values calculated from whole genome sequences.</title>
        <authorList>
            <person name="Nicholson A.C."/>
            <person name="Gulvik C.A."/>
            <person name="Whitney A.M."/>
            <person name="Humrighouse B.W."/>
            <person name="Bell M."/>
            <person name="Holmes B."/>
            <person name="Steigerwalt A.G."/>
            <person name="Villarma A."/>
            <person name="Sheth M."/>
            <person name="Batra D."/>
            <person name="Pryor J."/>
            <person name="Bernardet J.-F."/>
            <person name="Hugo C."/>
            <person name="Kampfer P."/>
            <person name="Newman J."/>
            <person name="McQuiston J.R."/>
        </authorList>
    </citation>
    <scope>NUCLEOTIDE SEQUENCE [LARGE SCALE GENOMIC DNA]</scope>
    <source>
        <strain evidence="1 4">DSM 16927</strain>
    </source>
</reference>
<sequence length="182" mass="22176">MNIEKIMIDDYSFYLEDYGENKGKVFVTGWDNDENYSYYWSAMGMDLKSFLKRTNNSYFIGKLMSREQQEIFSSKNTGKNIRKVWKEEIMKWYEHQAFQKDFREKLNSFLDNIINQNHFIYEFDGFIGSLDFYLIEDRYERERIESDIKDILQSECWHLIETEISPLYKKLSKAFDKLKKQL</sequence>
<dbReference type="Proteomes" id="UP000279541">
    <property type="component" value="Chromosome"/>
</dbReference>
<evidence type="ECO:0000313" key="2">
    <source>
        <dbReference type="EMBL" id="SIS34256.1"/>
    </source>
</evidence>
<gene>
    <name evidence="1" type="ORF">EG359_17350</name>
    <name evidence="2" type="ORF">SAMN05421768_103669</name>
</gene>
<dbReference type="STRING" id="112234.SAMN05421768_103669"/>
<dbReference type="InterPro" id="IPR058701">
    <property type="entry name" value="PhiTE_072-like"/>
</dbReference>
<dbReference type="RefSeq" id="WP_076353340.1">
    <property type="nucleotide sequence ID" value="NZ_CP033926.1"/>
</dbReference>
<proteinExistence type="predicted"/>
<dbReference type="KEGG" id="cjt:EG359_17350"/>
<keyword evidence="4" id="KW-1185">Reference proteome</keyword>
<reference evidence="2 3" key="1">
    <citation type="submission" date="2017-01" db="EMBL/GenBank/DDBJ databases">
        <authorList>
            <person name="Mah S.A."/>
            <person name="Swanson W.J."/>
            <person name="Moy G.W."/>
            <person name="Vacquier V.D."/>
        </authorList>
    </citation>
    <scope>NUCLEOTIDE SEQUENCE [LARGE SCALE GENOMIC DNA]</scope>
    <source>
        <strain evidence="2 3">DSM 16927</strain>
    </source>
</reference>
<evidence type="ECO:0000313" key="4">
    <source>
        <dbReference type="Proteomes" id="UP000279541"/>
    </source>
</evidence>
<organism evidence="2 3">
    <name type="scientific">Chryseobacterium joostei</name>
    <dbReference type="NCBI Taxonomy" id="112234"/>
    <lineage>
        <taxon>Bacteria</taxon>
        <taxon>Pseudomonadati</taxon>
        <taxon>Bacteroidota</taxon>
        <taxon>Flavobacteriia</taxon>
        <taxon>Flavobacteriales</taxon>
        <taxon>Weeksellaceae</taxon>
        <taxon>Chryseobacterium group</taxon>
        <taxon>Chryseobacterium</taxon>
    </lineage>
</organism>
<dbReference type="Pfam" id="PF26211">
    <property type="entry name" value="Phage_phiTE_072"/>
    <property type="match status" value="1"/>
</dbReference>